<evidence type="ECO:0000256" key="2">
    <source>
        <dbReference type="SAM" id="Phobius"/>
    </source>
</evidence>
<dbReference type="Gene3D" id="1.20.1260.10">
    <property type="match status" value="1"/>
</dbReference>
<keyword evidence="2" id="KW-0812">Transmembrane</keyword>
<feature type="compositionally biased region" description="Low complexity" evidence="1">
    <location>
        <begin position="49"/>
        <end position="59"/>
    </location>
</feature>
<gene>
    <name evidence="4" type="ORF">AAFH96_13690</name>
</gene>
<keyword evidence="5" id="KW-1185">Reference proteome</keyword>
<dbReference type="InterPro" id="IPR012347">
    <property type="entry name" value="Ferritin-like"/>
</dbReference>
<keyword evidence="2" id="KW-1133">Transmembrane helix</keyword>
<evidence type="ECO:0000313" key="5">
    <source>
        <dbReference type="Proteomes" id="UP001582793"/>
    </source>
</evidence>
<dbReference type="RefSeq" id="WP_364210657.1">
    <property type="nucleotide sequence ID" value="NZ_JBCGDC010000032.1"/>
</dbReference>
<dbReference type="Pfam" id="PF03713">
    <property type="entry name" value="DUF305"/>
    <property type="match status" value="1"/>
</dbReference>
<dbReference type="EMBL" id="JBCGDC010000032">
    <property type="protein sequence ID" value="MFB6394153.1"/>
    <property type="molecule type" value="Genomic_DNA"/>
</dbReference>
<evidence type="ECO:0000256" key="1">
    <source>
        <dbReference type="SAM" id="MobiDB-lite"/>
    </source>
</evidence>
<feature type="compositionally biased region" description="Pro residues" evidence="1">
    <location>
        <begin position="39"/>
        <end position="48"/>
    </location>
</feature>
<feature type="region of interest" description="Disordered" evidence="1">
    <location>
        <begin position="37"/>
        <end position="75"/>
    </location>
</feature>
<sequence>MLGGVRIRAFVLIELAVLAVVAAVAGVVLWLPDDGPRPAAQPSPPAPLDLPGLPDATAPVLMPGRPGEPAKTAPANEVTPLAAPSYNNADVRFVAMMIPHHEQALVMARLVADRGENPGLKSIAERILAAQDPEIKTLETWLADRGLGRDAGGRHRHSMSGMQSAEALSRLTAARGAEFDRLFVDMMAEHHQGAIDMAGEVLVLGEDNIINELASGVVVEQKAEIGRMREALATT</sequence>
<accession>A0ABV5CQ70</accession>
<dbReference type="PANTHER" id="PTHR36933:SF1">
    <property type="entry name" value="SLL0788 PROTEIN"/>
    <property type="match status" value="1"/>
</dbReference>
<evidence type="ECO:0000259" key="3">
    <source>
        <dbReference type="Pfam" id="PF03713"/>
    </source>
</evidence>
<dbReference type="PANTHER" id="PTHR36933">
    <property type="entry name" value="SLL0788 PROTEIN"/>
    <property type="match status" value="1"/>
</dbReference>
<name>A0ABV5CQ70_9ACTN</name>
<dbReference type="Proteomes" id="UP001582793">
    <property type="component" value="Unassembled WGS sequence"/>
</dbReference>
<feature type="domain" description="DUF305" evidence="3">
    <location>
        <begin position="90"/>
        <end position="232"/>
    </location>
</feature>
<comment type="caution">
    <text evidence="4">The sequence shown here is derived from an EMBL/GenBank/DDBJ whole genome shotgun (WGS) entry which is preliminary data.</text>
</comment>
<proteinExistence type="predicted"/>
<feature type="transmembrane region" description="Helical" evidence="2">
    <location>
        <begin position="7"/>
        <end position="31"/>
    </location>
</feature>
<evidence type="ECO:0000313" key="4">
    <source>
        <dbReference type="EMBL" id="MFB6394153.1"/>
    </source>
</evidence>
<dbReference type="InterPro" id="IPR005183">
    <property type="entry name" value="DUF305_CopM-like"/>
</dbReference>
<protein>
    <submittedName>
        <fullName evidence="4">DUF305 domain-containing protein</fullName>
    </submittedName>
</protein>
<reference evidence="4 5" key="1">
    <citation type="submission" date="2024-04" db="EMBL/GenBank/DDBJ databases">
        <title>Polymorphospora sp. isolated from Baiyangdian Lake in Xiong'an New Area.</title>
        <authorList>
            <person name="Zhang X."/>
            <person name="Liu J."/>
        </authorList>
    </citation>
    <scope>NUCLEOTIDE SEQUENCE [LARGE SCALE GENOMIC DNA]</scope>
    <source>
        <strain evidence="4 5">2-325</strain>
    </source>
</reference>
<keyword evidence="2" id="KW-0472">Membrane</keyword>
<organism evidence="4 5">
    <name type="scientific">Polymorphospora lycopeni</name>
    <dbReference type="NCBI Taxonomy" id="3140240"/>
    <lineage>
        <taxon>Bacteria</taxon>
        <taxon>Bacillati</taxon>
        <taxon>Actinomycetota</taxon>
        <taxon>Actinomycetes</taxon>
        <taxon>Micromonosporales</taxon>
        <taxon>Micromonosporaceae</taxon>
        <taxon>Polymorphospora</taxon>
    </lineage>
</organism>